<comment type="caution">
    <text evidence="1">The sequence shown here is derived from an EMBL/GenBank/DDBJ whole genome shotgun (WGS) entry which is preliminary data.</text>
</comment>
<evidence type="ECO:0000313" key="2">
    <source>
        <dbReference type="Proteomes" id="UP000652761"/>
    </source>
</evidence>
<reference evidence="1" key="1">
    <citation type="submission" date="2017-07" db="EMBL/GenBank/DDBJ databases">
        <title>Taro Niue Genome Assembly and Annotation.</title>
        <authorList>
            <person name="Atibalentja N."/>
            <person name="Keating K."/>
            <person name="Fields C.J."/>
        </authorList>
    </citation>
    <scope>NUCLEOTIDE SEQUENCE</scope>
    <source>
        <strain evidence="1">Niue_2</strain>
        <tissue evidence="1">Leaf</tissue>
    </source>
</reference>
<keyword evidence="2" id="KW-1185">Reference proteome</keyword>
<sequence length="76" mass="8595">MAVPVVRQCFSHGCSVYLVVTPGCSFPTSWWFGMCVPRVCFRVVLLWPDLGGGSWHYSSRFHMCLTPLVRRESSLA</sequence>
<proteinExistence type="predicted"/>
<protein>
    <submittedName>
        <fullName evidence="1">Uncharacterized protein</fullName>
    </submittedName>
</protein>
<dbReference type="Proteomes" id="UP000652761">
    <property type="component" value="Unassembled WGS sequence"/>
</dbReference>
<gene>
    <name evidence="1" type="ORF">Taro_048690</name>
</gene>
<evidence type="ECO:0000313" key="1">
    <source>
        <dbReference type="EMBL" id="MQM15739.1"/>
    </source>
</evidence>
<name>A0A843X8T7_COLES</name>
<organism evidence="1 2">
    <name type="scientific">Colocasia esculenta</name>
    <name type="common">Wild taro</name>
    <name type="synonym">Arum esculentum</name>
    <dbReference type="NCBI Taxonomy" id="4460"/>
    <lineage>
        <taxon>Eukaryota</taxon>
        <taxon>Viridiplantae</taxon>
        <taxon>Streptophyta</taxon>
        <taxon>Embryophyta</taxon>
        <taxon>Tracheophyta</taxon>
        <taxon>Spermatophyta</taxon>
        <taxon>Magnoliopsida</taxon>
        <taxon>Liliopsida</taxon>
        <taxon>Araceae</taxon>
        <taxon>Aroideae</taxon>
        <taxon>Colocasieae</taxon>
        <taxon>Colocasia</taxon>
    </lineage>
</organism>
<accession>A0A843X8T7</accession>
<dbReference type="AlphaFoldDB" id="A0A843X8T7"/>
<dbReference type="EMBL" id="NMUH01006663">
    <property type="protein sequence ID" value="MQM15739.1"/>
    <property type="molecule type" value="Genomic_DNA"/>
</dbReference>